<evidence type="ECO:0000313" key="2">
    <source>
        <dbReference type="Proteomes" id="UP000324800"/>
    </source>
</evidence>
<sequence>MRKNPWIRIGNCRGEEFRKTIGYIRVGISQGNIRWHYGTSGRERGNALESVIHQTEVKWQIQENNRLQMSQQCYEQDSFQDEGCQGHNEFAGSGGLRDYLKQGLRVQRPSIWLHPKSADILYNSENGYQFNQGETKYQDYNVHGRSAFNQEEQVKTGVRYYPSCRNVEEIVLENIKQQMPNEYKDKLRIPGLDL</sequence>
<comment type="caution">
    <text evidence="1">The sequence shown here is derived from an EMBL/GenBank/DDBJ whole genome shotgun (WGS) entry which is preliminary data.</text>
</comment>
<gene>
    <name evidence="1" type="ORF">EZS28_023782</name>
</gene>
<name>A0A5J4VDY9_9EUKA</name>
<dbReference type="Proteomes" id="UP000324800">
    <property type="component" value="Unassembled WGS sequence"/>
</dbReference>
<dbReference type="EMBL" id="SNRW01007760">
    <property type="protein sequence ID" value="KAA6380693.1"/>
    <property type="molecule type" value="Genomic_DNA"/>
</dbReference>
<protein>
    <submittedName>
        <fullName evidence="1">Uncharacterized protein</fullName>
    </submittedName>
</protein>
<dbReference type="AlphaFoldDB" id="A0A5J4VDY9"/>
<organism evidence="1 2">
    <name type="scientific">Streblomastix strix</name>
    <dbReference type="NCBI Taxonomy" id="222440"/>
    <lineage>
        <taxon>Eukaryota</taxon>
        <taxon>Metamonada</taxon>
        <taxon>Preaxostyla</taxon>
        <taxon>Oxymonadida</taxon>
        <taxon>Streblomastigidae</taxon>
        <taxon>Streblomastix</taxon>
    </lineage>
</organism>
<evidence type="ECO:0000313" key="1">
    <source>
        <dbReference type="EMBL" id="KAA6380693.1"/>
    </source>
</evidence>
<reference evidence="1 2" key="1">
    <citation type="submission" date="2019-03" db="EMBL/GenBank/DDBJ databases">
        <title>Single cell metagenomics reveals metabolic interactions within the superorganism composed of flagellate Streblomastix strix and complex community of Bacteroidetes bacteria on its surface.</title>
        <authorList>
            <person name="Treitli S.C."/>
            <person name="Kolisko M."/>
            <person name="Husnik F."/>
            <person name="Keeling P."/>
            <person name="Hampl V."/>
        </authorList>
    </citation>
    <scope>NUCLEOTIDE SEQUENCE [LARGE SCALE GENOMIC DNA]</scope>
    <source>
        <strain evidence="1">ST1C</strain>
    </source>
</reference>
<accession>A0A5J4VDY9</accession>
<proteinExistence type="predicted"/>